<reference evidence="1 2" key="1">
    <citation type="submission" date="2021-06" db="EMBL/GenBank/DDBJ databases">
        <title>Caerostris extrusa draft genome.</title>
        <authorList>
            <person name="Kono N."/>
            <person name="Arakawa K."/>
        </authorList>
    </citation>
    <scope>NUCLEOTIDE SEQUENCE [LARGE SCALE GENOMIC DNA]</scope>
</reference>
<dbReference type="AlphaFoldDB" id="A0AAV4WM02"/>
<organism evidence="1 2">
    <name type="scientific">Caerostris extrusa</name>
    <name type="common">Bark spider</name>
    <name type="synonym">Caerostris bankana</name>
    <dbReference type="NCBI Taxonomy" id="172846"/>
    <lineage>
        <taxon>Eukaryota</taxon>
        <taxon>Metazoa</taxon>
        <taxon>Ecdysozoa</taxon>
        <taxon>Arthropoda</taxon>
        <taxon>Chelicerata</taxon>
        <taxon>Arachnida</taxon>
        <taxon>Araneae</taxon>
        <taxon>Araneomorphae</taxon>
        <taxon>Entelegynae</taxon>
        <taxon>Araneoidea</taxon>
        <taxon>Araneidae</taxon>
        <taxon>Caerostris</taxon>
    </lineage>
</organism>
<keyword evidence="2" id="KW-1185">Reference proteome</keyword>
<gene>
    <name evidence="1" type="ORF">CEXT_577921</name>
</gene>
<dbReference type="EMBL" id="BPLR01016365">
    <property type="protein sequence ID" value="GIY83304.1"/>
    <property type="molecule type" value="Genomic_DNA"/>
</dbReference>
<accession>A0AAV4WM02</accession>
<sequence>MQSPLQLSYVMPCMVLKKWHCIPPANSQSNQRTVPYSEATAATITAPGVVPKTRAGAFGTLMKASRRAWLEKTSDESARHAMLGRRGRNHEGSGVPIFGLPVRCPASTQYFLAFGQLVGCEVPPSCLRSGGLIISRRMVASSPGSAHDRPKAKDHPPLTLRNLLLSSQCLTSLSLLASNTLSSLCPRLPIPEPVPIIQPLVASWRGLQLSVSEARARRLKCRGGRPCELQAYSAARSTSPTLLRKSSTIRLRAGRGAFRHTGLISSGEFVGGRDTLRLKCWSILLISALQLSPCWAASVNPDIKASGFACLAFVALASICRLNLTHETVLTKPEIENEVSRHARQ</sequence>
<evidence type="ECO:0000313" key="2">
    <source>
        <dbReference type="Proteomes" id="UP001054945"/>
    </source>
</evidence>
<comment type="caution">
    <text evidence="1">The sequence shown here is derived from an EMBL/GenBank/DDBJ whole genome shotgun (WGS) entry which is preliminary data.</text>
</comment>
<dbReference type="Proteomes" id="UP001054945">
    <property type="component" value="Unassembled WGS sequence"/>
</dbReference>
<evidence type="ECO:0000313" key="1">
    <source>
        <dbReference type="EMBL" id="GIY83304.1"/>
    </source>
</evidence>
<protein>
    <submittedName>
        <fullName evidence="1">Uncharacterized protein</fullName>
    </submittedName>
</protein>
<proteinExistence type="predicted"/>
<name>A0AAV4WM02_CAEEX</name>